<proteinExistence type="predicted"/>
<accession>A0ABT5NNU6</accession>
<gene>
    <name evidence="1" type="ORF">M5G11_04715</name>
</gene>
<sequence length="116" mass="13213">MTLITVPDLTDLSKLLDTHPRQTPGLLLLGSRAWQYCAELHSQIATLANSRPDVQLYEFNVDDYEEDFLHSALLEIFALRHIKYLPSQVLLPSHGESRVISTSSLEEIRLELADMH</sequence>
<protein>
    <submittedName>
        <fullName evidence="1">Uncharacterized protein</fullName>
    </submittedName>
</protein>
<comment type="caution">
    <text evidence="1">The sequence shown here is derived from an EMBL/GenBank/DDBJ whole genome shotgun (WGS) entry which is preliminary data.</text>
</comment>
<dbReference type="Proteomes" id="UP001148203">
    <property type="component" value="Unassembled WGS sequence"/>
</dbReference>
<evidence type="ECO:0000313" key="1">
    <source>
        <dbReference type="EMBL" id="MDD0989832.1"/>
    </source>
</evidence>
<reference evidence="1 2" key="1">
    <citation type="submission" date="2022-05" db="EMBL/GenBank/DDBJ databases">
        <title>Novel Pseudomonas spp. Isolated from a Rainbow Trout Aquaculture Facility.</title>
        <authorList>
            <person name="Testerman T."/>
            <person name="Graf J."/>
        </authorList>
    </citation>
    <scope>NUCLEOTIDE SEQUENCE [LARGE SCALE GENOMIC DNA]</scope>
    <source>
        <strain evidence="1 2">ID681</strain>
    </source>
</reference>
<name>A0ABT5NNU6_9PSED</name>
<evidence type="ECO:0000313" key="2">
    <source>
        <dbReference type="Proteomes" id="UP001148203"/>
    </source>
</evidence>
<keyword evidence="2" id="KW-1185">Reference proteome</keyword>
<dbReference type="RefSeq" id="WP_273909414.1">
    <property type="nucleotide sequence ID" value="NZ_JAMDGX010000015.1"/>
</dbReference>
<organism evidence="1 2">
    <name type="scientific">Pseudomonas fontis</name>
    <dbReference type="NCBI Taxonomy" id="2942633"/>
    <lineage>
        <taxon>Bacteria</taxon>
        <taxon>Pseudomonadati</taxon>
        <taxon>Pseudomonadota</taxon>
        <taxon>Gammaproteobacteria</taxon>
        <taxon>Pseudomonadales</taxon>
        <taxon>Pseudomonadaceae</taxon>
        <taxon>Pseudomonas</taxon>
    </lineage>
</organism>
<dbReference type="EMBL" id="JAMDGY010000013">
    <property type="protein sequence ID" value="MDD0989832.1"/>
    <property type="molecule type" value="Genomic_DNA"/>
</dbReference>